<organism evidence="5 6">
    <name type="scientific">Conexibacter woesei (strain DSM 14684 / CCUG 47730 / CIP 108061 / JCM 11494 / NBRC 100937 / ID131577)</name>
    <dbReference type="NCBI Taxonomy" id="469383"/>
    <lineage>
        <taxon>Bacteria</taxon>
        <taxon>Bacillati</taxon>
        <taxon>Actinomycetota</taxon>
        <taxon>Thermoleophilia</taxon>
        <taxon>Solirubrobacterales</taxon>
        <taxon>Conexibacteraceae</taxon>
        <taxon>Conexibacter</taxon>
    </lineage>
</organism>
<proteinExistence type="predicted"/>
<dbReference type="STRING" id="469383.Cwoe_3932"/>
<dbReference type="CDD" id="cd07036">
    <property type="entry name" value="TPP_PYR_E1-PDHc-beta_like"/>
    <property type="match status" value="1"/>
</dbReference>
<dbReference type="SUPFAM" id="SSF52922">
    <property type="entry name" value="TK C-terminal domain-like"/>
    <property type="match status" value="1"/>
</dbReference>
<dbReference type="RefSeq" id="WP_012935400.1">
    <property type="nucleotide sequence ID" value="NC_013739.1"/>
</dbReference>
<sequence length="336" mass="35568">MSTPEPTTAPAKPPRYVEAVSRALADELAADETVVVMGVDVGAAGGAYGATRGLHERFGPDRVLDTPIAEAGVLGAAVGAAMAGLRPVTEIMYMDFLTVCLDPIVNQAAKLPYMTGGGVTMPIVFRTQTGGGRSSGAQHSQSLEALLAHIPGLKVFLPSDARDAYDLLRAAVRDDGPVVVVENRRLYNRRAEDFDTRAPLPPGRARVVRAGDELTVVAWGRMVDEVRRACEDPELLGGVGVELIDLRTLVPLDLDTVADSVLRTGRALIVHEAVTDFGPGAEIAARLDERLRYDVEGPIRRLGALSSPVPYSPGLEAEVLPDALKIAAAVRELLAG</sequence>
<dbReference type="InterPro" id="IPR033248">
    <property type="entry name" value="Transketolase_C"/>
</dbReference>
<dbReference type="Pfam" id="PF02779">
    <property type="entry name" value="Transket_pyr"/>
    <property type="match status" value="1"/>
</dbReference>
<dbReference type="InterPro" id="IPR029061">
    <property type="entry name" value="THDP-binding"/>
</dbReference>
<dbReference type="Gene3D" id="3.40.50.970">
    <property type="match status" value="1"/>
</dbReference>
<evidence type="ECO:0000256" key="1">
    <source>
        <dbReference type="ARBA" id="ARBA00001964"/>
    </source>
</evidence>
<dbReference type="GO" id="GO:0000287">
    <property type="term" value="F:magnesium ion binding"/>
    <property type="evidence" value="ECO:0007669"/>
    <property type="project" value="UniProtKB-ARBA"/>
</dbReference>
<accession>D3F3I4</accession>
<dbReference type="SUPFAM" id="SSF52518">
    <property type="entry name" value="Thiamin diphosphate-binding fold (THDP-binding)"/>
    <property type="match status" value="1"/>
</dbReference>
<dbReference type="OrthoDB" id="9766715at2"/>
<dbReference type="AlphaFoldDB" id="D3F3I4"/>
<evidence type="ECO:0000313" key="5">
    <source>
        <dbReference type="EMBL" id="ADB52349.1"/>
    </source>
</evidence>
<feature type="domain" description="Transketolase-like pyrimidine-binding" evidence="4">
    <location>
        <begin position="14"/>
        <end position="189"/>
    </location>
</feature>
<dbReference type="InterPro" id="IPR005475">
    <property type="entry name" value="Transketolase-like_Pyr-bd"/>
</dbReference>
<dbReference type="GO" id="GO:0016491">
    <property type="term" value="F:oxidoreductase activity"/>
    <property type="evidence" value="ECO:0007669"/>
    <property type="project" value="UniProtKB-KW"/>
</dbReference>
<dbReference type="Gene3D" id="3.40.50.920">
    <property type="match status" value="1"/>
</dbReference>
<comment type="cofactor">
    <cofactor evidence="1">
        <name>thiamine diphosphate</name>
        <dbReference type="ChEBI" id="CHEBI:58937"/>
    </cofactor>
</comment>
<dbReference type="Proteomes" id="UP000008229">
    <property type="component" value="Chromosome"/>
</dbReference>
<gene>
    <name evidence="5" type="ordered locus">Cwoe_3932</name>
</gene>
<dbReference type="HOGENOM" id="CLU_012907_1_0_11"/>
<reference evidence="5 6" key="1">
    <citation type="journal article" date="2010" name="Stand. Genomic Sci.">
        <title>Complete genome sequence of Conexibacter woesei type strain (ID131577).</title>
        <authorList>
            <person name="Pukall R."/>
            <person name="Lapidus A."/>
            <person name="Glavina Del Rio T."/>
            <person name="Copeland A."/>
            <person name="Tice H."/>
            <person name="Cheng J.-F."/>
            <person name="Lucas S."/>
            <person name="Chen F."/>
            <person name="Nolan M."/>
            <person name="Bruce D."/>
            <person name="Goodwin L."/>
            <person name="Pitluck S."/>
            <person name="Mavromatis K."/>
            <person name="Ivanova N."/>
            <person name="Ovchinnikova G."/>
            <person name="Pati A."/>
            <person name="Chen A."/>
            <person name="Palaniappan K."/>
            <person name="Land M."/>
            <person name="Hauser L."/>
            <person name="Chang Y.-J."/>
            <person name="Jeffries C.D."/>
            <person name="Chain P."/>
            <person name="Meincke L."/>
            <person name="Sims D."/>
            <person name="Brettin T."/>
            <person name="Detter J.C."/>
            <person name="Rohde M."/>
            <person name="Goeker M."/>
            <person name="Bristow J."/>
            <person name="Eisen J.A."/>
            <person name="Markowitz V."/>
            <person name="Kyrpides N.C."/>
            <person name="Klenk H.-P."/>
            <person name="Hugenholtz P."/>
        </authorList>
    </citation>
    <scope>NUCLEOTIDE SEQUENCE [LARGE SCALE GENOMIC DNA]</scope>
    <source>
        <strain evidence="6">DSM 14684 / CIP 108061 / JCM 11494 / NBRC 100937 / ID131577</strain>
    </source>
</reference>
<dbReference type="Pfam" id="PF02780">
    <property type="entry name" value="Transketolase_C"/>
    <property type="match status" value="1"/>
</dbReference>
<evidence type="ECO:0000256" key="3">
    <source>
        <dbReference type="ARBA" id="ARBA00023052"/>
    </source>
</evidence>
<dbReference type="EMBL" id="CP001854">
    <property type="protein sequence ID" value="ADB52349.1"/>
    <property type="molecule type" value="Genomic_DNA"/>
</dbReference>
<evidence type="ECO:0000259" key="4">
    <source>
        <dbReference type="SMART" id="SM00861"/>
    </source>
</evidence>
<reference evidence="6" key="2">
    <citation type="submission" date="2010-01" db="EMBL/GenBank/DDBJ databases">
        <title>The complete genome of Conexibacter woesei DSM 14684.</title>
        <authorList>
            <consortium name="US DOE Joint Genome Institute (JGI-PGF)"/>
            <person name="Lucas S."/>
            <person name="Copeland A."/>
            <person name="Lapidus A."/>
            <person name="Glavina del Rio T."/>
            <person name="Dalin E."/>
            <person name="Tice H."/>
            <person name="Bruce D."/>
            <person name="Goodwin L."/>
            <person name="Pitluck S."/>
            <person name="Kyrpides N."/>
            <person name="Mavromatis K."/>
            <person name="Ivanova N."/>
            <person name="Mikhailova N."/>
            <person name="Chertkov O."/>
            <person name="Brettin T."/>
            <person name="Detter J.C."/>
            <person name="Han C."/>
            <person name="Larimer F."/>
            <person name="Land M."/>
            <person name="Hauser L."/>
            <person name="Markowitz V."/>
            <person name="Cheng J.-F."/>
            <person name="Hugenholtz P."/>
            <person name="Woyke T."/>
            <person name="Wu D."/>
            <person name="Pukall R."/>
            <person name="Steenblock K."/>
            <person name="Schneider S."/>
            <person name="Klenk H.-P."/>
            <person name="Eisen J.A."/>
        </authorList>
    </citation>
    <scope>NUCLEOTIDE SEQUENCE [LARGE SCALE GENOMIC DNA]</scope>
    <source>
        <strain evidence="6">DSM 14684 / CIP 108061 / JCM 11494 / NBRC 100937 / ID131577</strain>
    </source>
</reference>
<keyword evidence="6" id="KW-1185">Reference proteome</keyword>
<dbReference type="FunFam" id="3.40.50.970:FF:000001">
    <property type="entry name" value="Pyruvate dehydrogenase E1 beta subunit"/>
    <property type="match status" value="1"/>
</dbReference>
<dbReference type="InterPro" id="IPR009014">
    <property type="entry name" value="Transketo_C/PFOR_II"/>
</dbReference>
<keyword evidence="2" id="KW-0560">Oxidoreductase</keyword>
<dbReference type="eggNOG" id="COG0022">
    <property type="taxonomic scope" value="Bacteria"/>
</dbReference>
<dbReference type="SMART" id="SM00861">
    <property type="entry name" value="Transket_pyr"/>
    <property type="match status" value="1"/>
</dbReference>
<evidence type="ECO:0000313" key="6">
    <source>
        <dbReference type="Proteomes" id="UP000008229"/>
    </source>
</evidence>
<protein>
    <submittedName>
        <fullName evidence="5">Transketolase central region</fullName>
    </submittedName>
</protein>
<dbReference type="PANTHER" id="PTHR43257:SF2">
    <property type="entry name" value="PYRUVATE DEHYDROGENASE E1 COMPONENT SUBUNIT BETA"/>
    <property type="match status" value="1"/>
</dbReference>
<dbReference type="KEGG" id="cwo:Cwoe_3932"/>
<evidence type="ECO:0000256" key="2">
    <source>
        <dbReference type="ARBA" id="ARBA00023002"/>
    </source>
</evidence>
<keyword evidence="3" id="KW-0786">Thiamine pyrophosphate</keyword>
<dbReference type="PANTHER" id="PTHR43257">
    <property type="entry name" value="PYRUVATE DEHYDROGENASE E1 COMPONENT BETA SUBUNIT"/>
    <property type="match status" value="1"/>
</dbReference>
<name>D3F3I4_CONWI</name>